<sequence length="190" mass="20972">MPDHLLPSVEETTAKDGRRICKIALPSDFKVGHLKRISIDLHSPLSVNRRQAECGPDPRWPELFKPFHFWRRLLSPAASHDSWLLTSLLDLQHTELALERGLFGCALTRAFVSADIWLVVNNSSAGATTAAATQPKPPRAKFGSSEGWGLVVVELELELEPRGFSGVIHCQDCSVRWAGRQVSVAQALSD</sequence>
<proteinExistence type="predicted"/>
<accession>A0A2J6QM85</accession>
<gene>
    <name evidence="1" type="ORF">NA56DRAFT_697567</name>
</gene>
<evidence type="ECO:0000313" key="2">
    <source>
        <dbReference type="Proteomes" id="UP000235672"/>
    </source>
</evidence>
<reference evidence="1 2" key="1">
    <citation type="submission" date="2016-05" db="EMBL/GenBank/DDBJ databases">
        <title>A degradative enzymes factory behind the ericoid mycorrhizal symbiosis.</title>
        <authorList>
            <consortium name="DOE Joint Genome Institute"/>
            <person name="Martino E."/>
            <person name="Morin E."/>
            <person name="Grelet G."/>
            <person name="Kuo A."/>
            <person name="Kohler A."/>
            <person name="Daghino S."/>
            <person name="Barry K."/>
            <person name="Choi C."/>
            <person name="Cichocki N."/>
            <person name="Clum A."/>
            <person name="Copeland A."/>
            <person name="Hainaut M."/>
            <person name="Haridas S."/>
            <person name="Labutti K."/>
            <person name="Lindquist E."/>
            <person name="Lipzen A."/>
            <person name="Khouja H.-R."/>
            <person name="Murat C."/>
            <person name="Ohm R."/>
            <person name="Olson A."/>
            <person name="Spatafora J."/>
            <person name="Veneault-Fourrey C."/>
            <person name="Henrissat B."/>
            <person name="Grigoriev I."/>
            <person name="Martin F."/>
            <person name="Perotto S."/>
        </authorList>
    </citation>
    <scope>NUCLEOTIDE SEQUENCE [LARGE SCALE GENOMIC DNA]</scope>
    <source>
        <strain evidence="1 2">UAMH 7357</strain>
    </source>
</reference>
<evidence type="ECO:0000313" key="1">
    <source>
        <dbReference type="EMBL" id="PMD27388.1"/>
    </source>
</evidence>
<dbReference type="EMBL" id="KZ613466">
    <property type="protein sequence ID" value="PMD27388.1"/>
    <property type="molecule type" value="Genomic_DNA"/>
</dbReference>
<name>A0A2J6QM85_9HELO</name>
<dbReference type="Proteomes" id="UP000235672">
    <property type="component" value="Unassembled WGS sequence"/>
</dbReference>
<keyword evidence="2" id="KW-1185">Reference proteome</keyword>
<protein>
    <submittedName>
        <fullName evidence="1">Uncharacterized protein</fullName>
    </submittedName>
</protein>
<dbReference type="AlphaFoldDB" id="A0A2J6QM85"/>
<organism evidence="1 2">
    <name type="scientific">Hyaloscypha hepaticicola</name>
    <dbReference type="NCBI Taxonomy" id="2082293"/>
    <lineage>
        <taxon>Eukaryota</taxon>
        <taxon>Fungi</taxon>
        <taxon>Dikarya</taxon>
        <taxon>Ascomycota</taxon>
        <taxon>Pezizomycotina</taxon>
        <taxon>Leotiomycetes</taxon>
        <taxon>Helotiales</taxon>
        <taxon>Hyaloscyphaceae</taxon>
        <taxon>Hyaloscypha</taxon>
    </lineage>
</organism>